<dbReference type="GO" id="GO:0016746">
    <property type="term" value="F:acyltransferase activity"/>
    <property type="evidence" value="ECO:0007669"/>
    <property type="project" value="UniProtKB-KW"/>
</dbReference>
<proteinExistence type="predicted"/>
<feature type="non-terminal residue" evidence="5">
    <location>
        <position position="91"/>
    </location>
</feature>
<reference evidence="5 6" key="1">
    <citation type="submission" date="2022-07" db="EMBL/GenBank/DDBJ databases">
        <authorList>
            <person name="Phongsopitanun W."/>
            <person name="Tanasupawat S."/>
        </authorList>
    </citation>
    <scope>NUCLEOTIDE SEQUENCE [LARGE SCALE GENOMIC DNA]</scope>
    <source>
        <strain evidence="5 6">RCU-064</strain>
    </source>
</reference>
<dbReference type="EMBL" id="JANIAA010000278">
    <property type="protein sequence ID" value="MCQ8195716.1"/>
    <property type="molecule type" value="Genomic_DNA"/>
</dbReference>
<dbReference type="InterPro" id="IPR014043">
    <property type="entry name" value="Acyl_transferase_dom"/>
</dbReference>
<evidence type="ECO:0000256" key="2">
    <source>
        <dbReference type="ARBA" id="ARBA00023268"/>
    </source>
</evidence>
<keyword evidence="2" id="KW-0511">Multifunctional enzyme</keyword>
<evidence type="ECO:0000256" key="1">
    <source>
        <dbReference type="ARBA" id="ARBA00022679"/>
    </source>
</evidence>
<gene>
    <name evidence="5" type="ORF">NP777_47440</name>
</gene>
<dbReference type="InterPro" id="IPR050091">
    <property type="entry name" value="PKS_NRPS_Biosynth_Enz"/>
</dbReference>
<protein>
    <submittedName>
        <fullName evidence="5">Acyltransferase domain-containing protein</fullName>
    </submittedName>
</protein>
<feature type="domain" description="Malonyl-CoA:ACP transacylase (MAT)" evidence="4">
    <location>
        <begin position="3"/>
        <end position="88"/>
    </location>
</feature>
<dbReference type="InterPro" id="IPR016036">
    <property type="entry name" value="Malonyl_transacylase_ACP-bd"/>
</dbReference>
<organism evidence="5 6">
    <name type="scientific">Streptomyces rugosispiralis</name>
    <dbReference type="NCBI Taxonomy" id="2967341"/>
    <lineage>
        <taxon>Bacteria</taxon>
        <taxon>Bacillati</taxon>
        <taxon>Actinomycetota</taxon>
        <taxon>Actinomycetes</taxon>
        <taxon>Kitasatosporales</taxon>
        <taxon>Streptomycetaceae</taxon>
        <taxon>Streptomyces</taxon>
    </lineage>
</organism>
<keyword evidence="1" id="KW-0808">Transferase</keyword>
<dbReference type="InterPro" id="IPR001227">
    <property type="entry name" value="Ac_transferase_dom_sf"/>
</dbReference>
<comment type="caution">
    <text evidence="5">The sequence shown here is derived from an EMBL/GenBank/DDBJ whole genome shotgun (WGS) entry which is preliminary data.</text>
</comment>
<keyword evidence="3 5" id="KW-0012">Acyltransferase</keyword>
<dbReference type="Pfam" id="PF00698">
    <property type="entry name" value="Acyl_transf_1"/>
    <property type="match status" value="1"/>
</dbReference>
<feature type="non-terminal residue" evidence="5">
    <location>
        <position position="1"/>
    </location>
</feature>
<dbReference type="Proteomes" id="UP001204746">
    <property type="component" value="Unassembled WGS sequence"/>
</dbReference>
<dbReference type="SUPFAM" id="SSF55048">
    <property type="entry name" value="Probable ACP-binding domain of malonyl-CoA ACP transacylase"/>
    <property type="match status" value="1"/>
</dbReference>
<dbReference type="PANTHER" id="PTHR43775:SF51">
    <property type="entry name" value="INACTIVE PHENOLPHTHIOCEROL SYNTHESIS POLYKETIDE SYNTHASE TYPE I PKS1-RELATED"/>
    <property type="match status" value="1"/>
</dbReference>
<keyword evidence="6" id="KW-1185">Reference proteome</keyword>
<evidence type="ECO:0000313" key="5">
    <source>
        <dbReference type="EMBL" id="MCQ8195716.1"/>
    </source>
</evidence>
<accession>A0ABT1VE83</accession>
<sequence length="91" mass="9402">GLSGGGGMVSLAVGVEEAERLVEGWSGRVEVAAVNGPLSVVVAGEPEALRELVEECEGAGVRARRIDVDYASHTSQVEAIEGELVRSLSQV</sequence>
<evidence type="ECO:0000256" key="3">
    <source>
        <dbReference type="ARBA" id="ARBA00023315"/>
    </source>
</evidence>
<evidence type="ECO:0000313" key="6">
    <source>
        <dbReference type="Proteomes" id="UP001204746"/>
    </source>
</evidence>
<name>A0ABT1VE83_9ACTN</name>
<dbReference type="PANTHER" id="PTHR43775">
    <property type="entry name" value="FATTY ACID SYNTHASE"/>
    <property type="match status" value="1"/>
</dbReference>
<evidence type="ECO:0000259" key="4">
    <source>
        <dbReference type="Pfam" id="PF00698"/>
    </source>
</evidence>
<dbReference type="Gene3D" id="3.40.366.10">
    <property type="entry name" value="Malonyl-Coenzyme A Acyl Carrier Protein, domain 2"/>
    <property type="match status" value="1"/>
</dbReference>